<dbReference type="RefSeq" id="WP_008484039.1">
    <property type="nucleotide sequence ID" value="NZ_AMRI01000009.1"/>
</dbReference>
<dbReference type="GO" id="GO:0015035">
    <property type="term" value="F:protein-disulfide reductase activity"/>
    <property type="evidence" value="ECO:0007669"/>
    <property type="project" value="TreeGrafter"/>
</dbReference>
<keyword evidence="1" id="KW-1133">Transmembrane helix</keyword>
<dbReference type="Pfam" id="PF13899">
    <property type="entry name" value="Thioredoxin_7"/>
    <property type="match status" value="1"/>
</dbReference>
<proteinExistence type="predicted"/>
<feature type="chain" id="PRO_5003862253" evidence="2">
    <location>
        <begin position="22"/>
        <end position="630"/>
    </location>
</feature>
<name>K2KD57_9GAMM</name>
<feature type="transmembrane region" description="Helical" evidence="1">
    <location>
        <begin position="493"/>
        <end position="510"/>
    </location>
</feature>
<dbReference type="Gene3D" id="3.40.30.10">
    <property type="entry name" value="Glutaredoxin"/>
    <property type="match status" value="1"/>
</dbReference>
<evidence type="ECO:0000313" key="5">
    <source>
        <dbReference type="Proteomes" id="UP000006755"/>
    </source>
</evidence>
<dbReference type="STRING" id="745411.B3C1_07836"/>
<feature type="transmembrane region" description="Helical" evidence="1">
    <location>
        <begin position="447"/>
        <end position="464"/>
    </location>
</feature>
<accession>K2KD57</accession>
<dbReference type="Pfam" id="PF11412">
    <property type="entry name" value="DsbD_N"/>
    <property type="match status" value="1"/>
</dbReference>
<sequence length="630" mass="68408">MRPGQLLLAALLIMTSLLARAEPISRPHMQVELKAELSQFTPGQPFWVAVQLQPEAGWYSLWQNPGDNGQATSLDWQLPKGWQIGPVHWPIPDAIDQDGITHFGYRHDHSLLVELTPPKEAKDLELMVKASWQLCQQQCLAEDALLTLPLKAGPKAQANHSGFFAKARQQLPRPLPSRGRMEIQQDLVSFALKVPELSGQPPRVFVANPNLVKSGALPRQLWQGDTLLVSLPKSAHYQAPPKAPQVLLVTQDQALLVGMNSPDPAEGQSPLWPLALLALAAGLLLNAMPFVFPVVALKALDLKTGQGWPYLGGVLASTWALAVLWWLSHLGGGPGGLDLQSPLPVAIFASLFALLGWRLLSRQPLPGRLMQQGLAYQPILAGVLVVVLASPGVAMLAPALKADLALWPLLALASALGLGLALPMVLLDKLAPLAPWLPKPSHSFKRLLALLLLLSAVWQLWVLQGLEGPAFLLLAALIIATGLWPLPWRLAKALAWLPLLAVMLGIVLKPQQQPDTLAFDEATLKERLAQHRPVLVNITADGCIPCKVNASTTLGREETRALFALYDITYLEGNWTNRDPAVGRYLASFNSSALPLYVLYDQQGQPHLLPQLLSPKLLAESLEAALQGAD</sequence>
<keyword evidence="1" id="KW-0472">Membrane</keyword>
<dbReference type="PANTHER" id="PTHR32234">
    <property type="entry name" value="THIOL:DISULFIDE INTERCHANGE PROTEIN DSBD"/>
    <property type="match status" value="1"/>
</dbReference>
<feature type="transmembrane region" description="Helical" evidence="1">
    <location>
        <begin position="406"/>
        <end position="427"/>
    </location>
</feature>
<feature type="transmembrane region" description="Helical" evidence="1">
    <location>
        <begin position="380"/>
        <end position="400"/>
    </location>
</feature>
<dbReference type="eggNOG" id="COG4233">
    <property type="taxonomic scope" value="Bacteria"/>
</dbReference>
<evidence type="ECO:0000256" key="1">
    <source>
        <dbReference type="SAM" id="Phobius"/>
    </source>
</evidence>
<dbReference type="Proteomes" id="UP000006755">
    <property type="component" value="Unassembled WGS sequence"/>
</dbReference>
<keyword evidence="1" id="KW-0812">Transmembrane</keyword>
<feature type="transmembrane region" description="Helical" evidence="1">
    <location>
        <begin position="271"/>
        <end position="296"/>
    </location>
</feature>
<dbReference type="InterPro" id="IPR036249">
    <property type="entry name" value="Thioredoxin-like_sf"/>
</dbReference>
<dbReference type="InterPro" id="IPR028250">
    <property type="entry name" value="DsbDN"/>
</dbReference>
<feature type="domain" description="Thiol:disulfide interchange protein DsbD N-terminal" evidence="3">
    <location>
        <begin position="39"/>
        <end position="146"/>
    </location>
</feature>
<keyword evidence="5" id="KW-1185">Reference proteome</keyword>
<evidence type="ECO:0000259" key="3">
    <source>
        <dbReference type="Pfam" id="PF11412"/>
    </source>
</evidence>
<protein>
    <submittedName>
        <fullName evidence="4">Thiol:disulfide interchange protein</fullName>
    </submittedName>
</protein>
<keyword evidence="2" id="KW-0732">Signal</keyword>
<evidence type="ECO:0000256" key="2">
    <source>
        <dbReference type="SAM" id="SignalP"/>
    </source>
</evidence>
<feature type="transmembrane region" description="Helical" evidence="1">
    <location>
        <begin position="308"/>
        <end position="327"/>
    </location>
</feature>
<dbReference type="AlphaFoldDB" id="K2KD57"/>
<dbReference type="eggNOG" id="COG4232">
    <property type="taxonomic scope" value="Bacteria"/>
</dbReference>
<dbReference type="EMBL" id="AMRI01000009">
    <property type="protein sequence ID" value="EKE75170.1"/>
    <property type="molecule type" value="Genomic_DNA"/>
</dbReference>
<reference evidence="4 5" key="1">
    <citation type="journal article" date="2012" name="J. Bacteriol.">
        <title>Genome Sequence of Gallaecimonas xiamenensis Type Strain 3-C-1.</title>
        <authorList>
            <person name="Lai Q."/>
            <person name="Wang L."/>
            <person name="Wang W."/>
            <person name="Shao Z."/>
        </authorList>
    </citation>
    <scope>NUCLEOTIDE SEQUENCE [LARGE SCALE GENOMIC DNA]</scope>
    <source>
        <strain evidence="4 5">3-C-1</strain>
    </source>
</reference>
<organism evidence="4 5">
    <name type="scientific">Gallaecimonas xiamenensis 3-C-1</name>
    <dbReference type="NCBI Taxonomy" id="745411"/>
    <lineage>
        <taxon>Bacteria</taxon>
        <taxon>Pseudomonadati</taxon>
        <taxon>Pseudomonadota</taxon>
        <taxon>Gammaproteobacteria</taxon>
        <taxon>Enterobacterales</taxon>
        <taxon>Gallaecimonadaceae</taxon>
        <taxon>Gallaecimonas</taxon>
    </lineage>
</organism>
<feature type="transmembrane region" description="Helical" evidence="1">
    <location>
        <begin position="339"/>
        <end position="360"/>
    </location>
</feature>
<gene>
    <name evidence="4" type="ORF">B3C1_07836</name>
</gene>
<evidence type="ECO:0000313" key="4">
    <source>
        <dbReference type="EMBL" id="EKE75170.1"/>
    </source>
</evidence>
<comment type="caution">
    <text evidence="4">The sequence shown here is derived from an EMBL/GenBank/DDBJ whole genome shotgun (WGS) entry which is preliminary data.</text>
</comment>
<feature type="signal peptide" evidence="2">
    <location>
        <begin position="1"/>
        <end position="21"/>
    </location>
</feature>
<dbReference type="GO" id="GO:0045454">
    <property type="term" value="P:cell redox homeostasis"/>
    <property type="evidence" value="ECO:0007669"/>
    <property type="project" value="TreeGrafter"/>
</dbReference>
<dbReference type="PANTHER" id="PTHR32234:SF3">
    <property type="entry name" value="SUPPRESSION OF COPPER SENSITIVITY PROTEIN"/>
    <property type="match status" value="1"/>
</dbReference>
<dbReference type="SUPFAM" id="SSF52833">
    <property type="entry name" value="Thioredoxin-like"/>
    <property type="match status" value="1"/>
</dbReference>